<reference evidence="8" key="3">
    <citation type="submission" date="2020-12" db="UniProtKB">
        <authorList>
            <consortium name="EnsemblPlants"/>
        </authorList>
    </citation>
    <scope>IDENTIFICATION</scope>
</reference>
<keyword evidence="3" id="KW-0689">Ribosomal protein</keyword>
<proteinExistence type="inferred from homology"/>
<evidence type="ECO:0000256" key="2">
    <source>
        <dbReference type="ARBA" id="ARBA00009254"/>
    </source>
</evidence>
<dbReference type="PaxDb" id="3218-PP1S48_150V6.1"/>
<evidence type="ECO:0000256" key="1">
    <source>
        <dbReference type="ARBA" id="ARBA00004173"/>
    </source>
</evidence>
<dbReference type="EnsemblPlants" id="Pp3c14_16960V3.1">
    <property type="protein sequence ID" value="Pp3c14_16960V3.1"/>
    <property type="gene ID" value="Pp3c14_16960"/>
</dbReference>
<dbReference type="EMBL" id="ABEU02000014">
    <property type="protein sequence ID" value="PNR41218.1"/>
    <property type="molecule type" value="Genomic_DNA"/>
</dbReference>
<dbReference type="Pfam" id="PF06984">
    <property type="entry name" value="MRP-L47"/>
    <property type="match status" value="1"/>
</dbReference>
<dbReference type="EnsemblPlants" id="Pp3c14_16960V3.2">
    <property type="protein sequence ID" value="Pp3c14_16960V3.2"/>
    <property type="gene ID" value="Pp3c14_16960"/>
</dbReference>
<dbReference type="PANTHER" id="PTHR21183:SF18">
    <property type="entry name" value="LARGE RIBOSOMAL SUBUNIT PROTEIN UL29M"/>
    <property type="match status" value="1"/>
</dbReference>
<dbReference type="PANTHER" id="PTHR21183">
    <property type="entry name" value="RIBOSOMAL PROTEIN L47, MITOCHONDRIAL-RELATED"/>
    <property type="match status" value="1"/>
</dbReference>
<keyword evidence="9" id="KW-1185">Reference proteome</keyword>
<organism evidence="7">
    <name type="scientific">Physcomitrium patens</name>
    <name type="common">Spreading-leaved earth moss</name>
    <name type="synonym">Physcomitrella patens</name>
    <dbReference type="NCBI Taxonomy" id="3218"/>
    <lineage>
        <taxon>Eukaryota</taxon>
        <taxon>Viridiplantae</taxon>
        <taxon>Streptophyta</taxon>
        <taxon>Embryophyta</taxon>
        <taxon>Bryophyta</taxon>
        <taxon>Bryophytina</taxon>
        <taxon>Bryopsida</taxon>
        <taxon>Funariidae</taxon>
        <taxon>Funariales</taxon>
        <taxon>Funariaceae</taxon>
        <taxon>Physcomitrium</taxon>
    </lineage>
</organism>
<dbReference type="InterPro" id="IPR010729">
    <property type="entry name" value="Ribosomal_uL29_mit"/>
</dbReference>
<accession>A0A2K1JI40</accession>
<dbReference type="Gramene" id="Pp3c14_16960V3.2">
    <property type="protein sequence ID" value="Pp3c14_16960V3.2"/>
    <property type="gene ID" value="Pp3c14_16960"/>
</dbReference>
<evidence type="ECO:0000313" key="9">
    <source>
        <dbReference type="Proteomes" id="UP000006727"/>
    </source>
</evidence>
<dbReference type="GO" id="GO:0005762">
    <property type="term" value="C:mitochondrial large ribosomal subunit"/>
    <property type="evidence" value="ECO:0000318"/>
    <property type="project" value="GO_Central"/>
</dbReference>
<dbReference type="AlphaFoldDB" id="A0A2K1JI40"/>
<dbReference type="Gramene" id="Pp3c14_16960V3.1">
    <property type="protein sequence ID" value="Pp3c14_16960V3.1"/>
    <property type="gene ID" value="Pp3c14_16960"/>
</dbReference>
<evidence type="ECO:0000256" key="3">
    <source>
        <dbReference type="ARBA" id="ARBA00022980"/>
    </source>
</evidence>
<evidence type="ECO:0000256" key="4">
    <source>
        <dbReference type="ARBA" id="ARBA00023128"/>
    </source>
</evidence>
<evidence type="ECO:0000256" key="6">
    <source>
        <dbReference type="ARBA" id="ARBA00035289"/>
    </source>
</evidence>
<dbReference type="EnsemblPlants" id="Pp3c14_16960V3.3">
    <property type="protein sequence ID" value="Pp3c14_16960V3.3"/>
    <property type="gene ID" value="Pp3c14_16960"/>
</dbReference>
<name>A0A2K1JI40_PHYPA</name>
<dbReference type="Gene3D" id="6.10.330.20">
    <property type="match status" value="1"/>
</dbReference>
<dbReference type="Gramene" id="Pp3c14_16960V3.3">
    <property type="protein sequence ID" value="Pp3c14_16960V3.3"/>
    <property type="gene ID" value="Pp3c14_16960"/>
</dbReference>
<comment type="similarity">
    <text evidence="2">Belongs to the universal ribosomal protein uL29 family.</text>
</comment>
<gene>
    <name evidence="7" type="ORF">PHYPA_018621</name>
</gene>
<dbReference type="GO" id="GO:0032543">
    <property type="term" value="P:mitochondrial translation"/>
    <property type="evidence" value="ECO:0000318"/>
    <property type="project" value="GO_Central"/>
</dbReference>
<reference evidence="7 9" key="1">
    <citation type="journal article" date="2008" name="Science">
        <title>The Physcomitrella genome reveals evolutionary insights into the conquest of land by plants.</title>
        <authorList>
            <person name="Rensing S."/>
            <person name="Lang D."/>
            <person name="Zimmer A."/>
            <person name="Terry A."/>
            <person name="Salamov A."/>
            <person name="Shapiro H."/>
            <person name="Nishiyama T."/>
            <person name="Perroud P.-F."/>
            <person name="Lindquist E."/>
            <person name="Kamisugi Y."/>
            <person name="Tanahashi T."/>
            <person name="Sakakibara K."/>
            <person name="Fujita T."/>
            <person name="Oishi K."/>
            <person name="Shin-I T."/>
            <person name="Kuroki Y."/>
            <person name="Toyoda A."/>
            <person name="Suzuki Y."/>
            <person name="Hashimoto A."/>
            <person name="Yamaguchi K."/>
            <person name="Sugano A."/>
            <person name="Kohara Y."/>
            <person name="Fujiyama A."/>
            <person name="Anterola A."/>
            <person name="Aoki S."/>
            <person name="Ashton N."/>
            <person name="Barbazuk W.B."/>
            <person name="Barker E."/>
            <person name="Bennetzen J."/>
            <person name="Bezanilla M."/>
            <person name="Blankenship R."/>
            <person name="Cho S.H."/>
            <person name="Dutcher S."/>
            <person name="Estelle M."/>
            <person name="Fawcett J.A."/>
            <person name="Gundlach H."/>
            <person name="Hanada K."/>
            <person name="Heyl A."/>
            <person name="Hicks K.A."/>
            <person name="Hugh J."/>
            <person name="Lohr M."/>
            <person name="Mayer K."/>
            <person name="Melkozernov A."/>
            <person name="Murata T."/>
            <person name="Nelson D."/>
            <person name="Pils B."/>
            <person name="Prigge M."/>
            <person name="Reiss B."/>
            <person name="Renner T."/>
            <person name="Rombauts S."/>
            <person name="Rushton P."/>
            <person name="Sanderfoot A."/>
            <person name="Schween G."/>
            <person name="Shiu S.-H."/>
            <person name="Stueber K."/>
            <person name="Theodoulou F.L."/>
            <person name="Tu H."/>
            <person name="Van de Peer Y."/>
            <person name="Verrier P.J."/>
            <person name="Waters E."/>
            <person name="Wood A."/>
            <person name="Yang L."/>
            <person name="Cove D."/>
            <person name="Cuming A."/>
            <person name="Hasebe M."/>
            <person name="Lucas S."/>
            <person name="Mishler D.B."/>
            <person name="Reski R."/>
            <person name="Grigoriev I."/>
            <person name="Quatrano R.S."/>
            <person name="Boore J.L."/>
        </authorList>
    </citation>
    <scope>NUCLEOTIDE SEQUENCE [LARGE SCALE GENOMIC DNA]</scope>
    <source>
        <strain evidence="8 9">cv. Gransden 2004</strain>
    </source>
</reference>
<dbReference type="InParanoid" id="A0A2K1JI40"/>
<evidence type="ECO:0000313" key="8">
    <source>
        <dbReference type="EnsemblPlants" id="Pp3c14_16960V3.1"/>
    </source>
</evidence>
<evidence type="ECO:0000256" key="5">
    <source>
        <dbReference type="ARBA" id="ARBA00023274"/>
    </source>
</evidence>
<evidence type="ECO:0000313" key="7">
    <source>
        <dbReference type="EMBL" id="PNR41218.1"/>
    </source>
</evidence>
<sequence length="63" mass="7576">MEKNMLLSQKPMLLSQNMRMPYPERFPKVRKTMCRIKQVLTERALVEEDASRRKALREIINDL</sequence>
<protein>
    <recommendedName>
        <fullName evidence="6">Large ribosomal subunit protein uL29m</fullName>
    </recommendedName>
</protein>
<dbReference type="Proteomes" id="UP000006727">
    <property type="component" value="Chromosome 14"/>
</dbReference>
<dbReference type="OMA" id="PTIRMEL"/>
<dbReference type="GO" id="GO:0003735">
    <property type="term" value="F:structural constituent of ribosome"/>
    <property type="evidence" value="ECO:0000318"/>
    <property type="project" value="GO_Central"/>
</dbReference>
<dbReference type="STRING" id="3218.A0A2K1JI40"/>
<keyword evidence="4" id="KW-0496">Mitochondrion</keyword>
<keyword evidence="5" id="KW-0687">Ribonucleoprotein</keyword>
<dbReference type="InterPro" id="IPR038340">
    <property type="entry name" value="MRP-L47_sf"/>
</dbReference>
<reference evidence="7 9" key="2">
    <citation type="journal article" date="2018" name="Plant J.">
        <title>The Physcomitrella patens chromosome-scale assembly reveals moss genome structure and evolution.</title>
        <authorList>
            <person name="Lang D."/>
            <person name="Ullrich K.K."/>
            <person name="Murat F."/>
            <person name="Fuchs J."/>
            <person name="Jenkins J."/>
            <person name="Haas F.B."/>
            <person name="Piednoel M."/>
            <person name="Gundlach H."/>
            <person name="Van Bel M."/>
            <person name="Meyberg R."/>
            <person name="Vives C."/>
            <person name="Morata J."/>
            <person name="Symeonidi A."/>
            <person name="Hiss M."/>
            <person name="Muchero W."/>
            <person name="Kamisugi Y."/>
            <person name="Saleh O."/>
            <person name="Blanc G."/>
            <person name="Decker E.L."/>
            <person name="van Gessel N."/>
            <person name="Grimwood J."/>
            <person name="Hayes R.D."/>
            <person name="Graham S.W."/>
            <person name="Gunter L.E."/>
            <person name="McDaniel S.F."/>
            <person name="Hoernstein S.N.W."/>
            <person name="Larsson A."/>
            <person name="Li F.W."/>
            <person name="Perroud P.F."/>
            <person name="Phillips J."/>
            <person name="Ranjan P."/>
            <person name="Rokshar D.S."/>
            <person name="Rothfels C.J."/>
            <person name="Schneider L."/>
            <person name="Shu S."/>
            <person name="Stevenson D.W."/>
            <person name="Thummler F."/>
            <person name="Tillich M."/>
            <person name="Villarreal Aguilar J.C."/>
            <person name="Widiez T."/>
            <person name="Wong G.K."/>
            <person name="Wymore A."/>
            <person name="Zhang Y."/>
            <person name="Zimmer A.D."/>
            <person name="Quatrano R.S."/>
            <person name="Mayer K.F.X."/>
            <person name="Goodstein D."/>
            <person name="Casacuberta J.M."/>
            <person name="Vandepoele K."/>
            <person name="Reski R."/>
            <person name="Cuming A.C."/>
            <person name="Tuskan G.A."/>
            <person name="Maumus F."/>
            <person name="Salse J."/>
            <person name="Schmutz J."/>
            <person name="Rensing S.A."/>
        </authorList>
    </citation>
    <scope>NUCLEOTIDE SEQUENCE [LARGE SCALE GENOMIC DNA]</scope>
    <source>
        <strain evidence="8 9">cv. Gransden 2004</strain>
    </source>
</reference>
<comment type="subcellular location">
    <subcellularLocation>
        <location evidence="1">Mitochondrion</location>
    </subcellularLocation>
</comment>